<comment type="function">
    <text evidence="2">Catalyzes the reduction of dTDP-6-deoxy-L-lyxo-4-hexulose to yield dTDP-L-rhamnose.</text>
</comment>
<evidence type="ECO:0000256" key="1">
    <source>
        <dbReference type="ARBA" id="ARBA00010944"/>
    </source>
</evidence>
<dbReference type="Gene3D" id="3.90.25.10">
    <property type="entry name" value="UDP-galactose 4-epimerase, domain 1"/>
    <property type="match status" value="1"/>
</dbReference>
<dbReference type="PANTHER" id="PTHR10491:SF4">
    <property type="entry name" value="METHIONINE ADENOSYLTRANSFERASE 2 SUBUNIT BETA"/>
    <property type="match status" value="1"/>
</dbReference>
<keyword evidence="2 4" id="KW-0560">Oxidoreductase</keyword>
<dbReference type="SUPFAM" id="SSF51735">
    <property type="entry name" value="NAD(P)-binding Rossmann-fold domains"/>
    <property type="match status" value="1"/>
</dbReference>
<name>A0A4Y7RCN5_9FIRM</name>
<dbReference type="GO" id="GO:0008831">
    <property type="term" value="F:dTDP-4-dehydrorhamnose reductase activity"/>
    <property type="evidence" value="ECO:0007669"/>
    <property type="project" value="UniProtKB-EC"/>
</dbReference>
<comment type="caution">
    <text evidence="4">The sequence shown here is derived from an EMBL/GenBank/DDBJ whole genome shotgun (WGS) entry which is preliminary data.</text>
</comment>
<keyword evidence="5" id="KW-1185">Reference proteome</keyword>
<dbReference type="UniPathway" id="UPA00124"/>
<dbReference type="EMBL" id="QFGA01000001">
    <property type="protein sequence ID" value="TEB06586.1"/>
    <property type="molecule type" value="Genomic_DNA"/>
</dbReference>
<dbReference type="AlphaFoldDB" id="A0A4Y7RCN5"/>
<organism evidence="4 5">
    <name type="scientific">Pelotomaculum schinkii</name>
    <dbReference type="NCBI Taxonomy" id="78350"/>
    <lineage>
        <taxon>Bacteria</taxon>
        <taxon>Bacillati</taxon>
        <taxon>Bacillota</taxon>
        <taxon>Clostridia</taxon>
        <taxon>Eubacteriales</taxon>
        <taxon>Desulfotomaculaceae</taxon>
        <taxon>Pelotomaculum</taxon>
    </lineage>
</organism>
<dbReference type="GO" id="GO:0019305">
    <property type="term" value="P:dTDP-rhamnose biosynthetic process"/>
    <property type="evidence" value="ECO:0007669"/>
    <property type="project" value="UniProtKB-UniPathway"/>
</dbReference>
<gene>
    <name evidence="4" type="primary">strL</name>
    <name evidence="4" type="ORF">Psch_00118</name>
</gene>
<dbReference type="CDD" id="cd05254">
    <property type="entry name" value="dTDP_HR_like_SDR_e"/>
    <property type="match status" value="1"/>
</dbReference>
<dbReference type="PANTHER" id="PTHR10491">
    <property type="entry name" value="DTDP-4-DEHYDRORHAMNOSE REDUCTASE"/>
    <property type="match status" value="1"/>
</dbReference>
<dbReference type="EC" id="1.1.1.133" evidence="2"/>
<dbReference type="GO" id="GO:0005829">
    <property type="term" value="C:cytosol"/>
    <property type="evidence" value="ECO:0007669"/>
    <property type="project" value="TreeGrafter"/>
</dbReference>
<reference evidence="4 5" key="1">
    <citation type="journal article" date="2018" name="Environ. Microbiol.">
        <title>Novel energy conservation strategies and behaviour of Pelotomaculum schinkii driving syntrophic propionate catabolism.</title>
        <authorList>
            <person name="Hidalgo-Ahumada C.A.P."/>
            <person name="Nobu M.K."/>
            <person name="Narihiro T."/>
            <person name="Tamaki H."/>
            <person name="Liu W.T."/>
            <person name="Kamagata Y."/>
            <person name="Stams A.J.M."/>
            <person name="Imachi H."/>
            <person name="Sousa D.Z."/>
        </authorList>
    </citation>
    <scope>NUCLEOTIDE SEQUENCE [LARGE SCALE GENOMIC DNA]</scope>
    <source>
        <strain evidence="4 5">HH</strain>
    </source>
</reference>
<dbReference type="Proteomes" id="UP000298324">
    <property type="component" value="Unassembled WGS sequence"/>
</dbReference>
<accession>A0A4Y7RCN5</accession>
<dbReference type="Gene3D" id="3.40.50.720">
    <property type="entry name" value="NAD(P)-binding Rossmann-like Domain"/>
    <property type="match status" value="1"/>
</dbReference>
<dbReference type="Pfam" id="PF04321">
    <property type="entry name" value="RmlD_sub_bind"/>
    <property type="match status" value="1"/>
</dbReference>
<evidence type="ECO:0000313" key="4">
    <source>
        <dbReference type="EMBL" id="TEB06586.1"/>
    </source>
</evidence>
<evidence type="ECO:0000259" key="3">
    <source>
        <dbReference type="Pfam" id="PF04321"/>
    </source>
</evidence>
<keyword evidence="2" id="KW-0521">NADP</keyword>
<dbReference type="NCBIfam" id="TIGR01214">
    <property type="entry name" value="rmlD"/>
    <property type="match status" value="1"/>
</dbReference>
<evidence type="ECO:0000256" key="2">
    <source>
        <dbReference type="RuleBase" id="RU364082"/>
    </source>
</evidence>
<dbReference type="InterPro" id="IPR029903">
    <property type="entry name" value="RmlD-like-bd"/>
</dbReference>
<evidence type="ECO:0000313" key="5">
    <source>
        <dbReference type="Proteomes" id="UP000298324"/>
    </source>
</evidence>
<proteinExistence type="inferred from homology"/>
<protein>
    <recommendedName>
        <fullName evidence="2">dTDP-4-dehydrorhamnose reductase</fullName>
        <ecNumber evidence="2">1.1.1.133</ecNumber>
    </recommendedName>
</protein>
<comment type="pathway">
    <text evidence="2">Carbohydrate biosynthesis; dTDP-L-rhamnose biosynthesis.</text>
</comment>
<sequence length="286" mass="31295">MRVMVTGAAGMLGKAVTAEYISRGMEVIALRRDELDITEFDRVRDVIRAREPDIVVNCAAYTNVDGAESERRRAFLTNGLGPRNLAASCRALGAVLVHISTDYIFDGSKKDPYGIYDVPHPLNIYGSSKLWGERALKEIACPCYIVRTSWLFGPGGNNFVANMIKLGKAKGKASVVNDQSGSPTFTVDLARAIADLSGSGCYGTYHITNQGSTTWYDFAKEIYDMCGLAVNLSSCDSAALARPARRPAYSILDPFPLEETIGYLLPSWEKALARYLEMIKKQGVLI</sequence>
<dbReference type="InterPro" id="IPR036291">
    <property type="entry name" value="NAD(P)-bd_dom_sf"/>
</dbReference>
<comment type="similarity">
    <text evidence="1 2">Belongs to the dTDP-4-dehydrorhamnose reductase family.</text>
</comment>
<dbReference type="InterPro" id="IPR005913">
    <property type="entry name" value="dTDP_dehydrorham_reduct"/>
</dbReference>
<feature type="domain" description="RmlD-like substrate binding" evidence="3">
    <location>
        <begin position="1"/>
        <end position="278"/>
    </location>
</feature>